<evidence type="ECO:0000313" key="3">
    <source>
        <dbReference type="EMBL" id="CAG9133409.1"/>
    </source>
</evidence>
<feature type="domain" description="CLEC16A/TT9 C-terminal" evidence="2">
    <location>
        <begin position="3"/>
        <end position="60"/>
    </location>
</feature>
<evidence type="ECO:0000313" key="4">
    <source>
        <dbReference type="Proteomes" id="UP000653454"/>
    </source>
</evidence>
<dbReference type="AlphaFoldDB" id="A0A8S4FYW0"/>
<evidence type="ECO:0000259" key="2">
    <source>
        <dbReference type="Pfam" id="PF19439"/>
    </source>
</evidence>
<evidence type="ECO:0000256" key="1">
    <source>
        <dbReference type="SAM" id="MobiDB-lite"/>
    </source>
</evidence>
<gene>
    <name evidence="3" type="ORF">PLXY2_LOCUS11666</name>
</gene>
<comment type="caution">
    <text evidence="3">The sequence shown here is derived from an EMBL/GenBank/DDBJ whole genome shotgun (WGS) entry which is preliminary data.</text>
</comment>
<dbReference type="InterPro" id="IPR045820">
    <property type="entry name" value="CLEC16A/TT9_C"/>
</dbReference>
<dbReference type="Proteomes" id="UP000653454">
    <property type="component" value="Unassembled WGS sequence"/>
</dbReference>
<organism evidence="3 4">
    <name type="scientific">Plutella xylostella</name>
    <name type="common">Diamondback moth</name>
    <name type="synonym">Plutella maculipennis</name>
    <dbReference type="NCBI Taxonomy" id="51655"/>
    <lineage>
        <taxon>Eukaryota</taxon>
        <taxon>Metazoa</taxon>
        <taxon>Ecdysozoa</taxon>
        <taxon>Arthropoda</taxon>
        <taxon>Hexapoda</taxon>
        <taxon>Insecta</taxon>
        <taxon>Pterygota</taxon>
        <taxon>Neoptera</taxon>
        <taxon>Endopterygota</taxon>
        <taxon>Lepidoptera</taxon>
        <taxon>Glossata</taxon>
        <taxon>Ditrysia</taxon>
        <taxon>Yponomeutoidea</taxon>
        <taxon>Plutellidae</taxon>
        <taxon>Plutella</taxon>
    </lineage>
</organism>
<protein>
    <submittedName>
        <fullName evidence="3">(diamondback moth) hypothetical protein</fullName>
    </submittedName>
</protein>
<name>A0A8S4FYW0_PLUXY</name>
<feature type="region of interest" description="Disordered" evidence="1">
    <location>
        <begin position="61"/>
        <end position="108"/>
    </location>
</feature>
<proteinExistence type="predicted"/>
<sequence>MYNDSDLISCDIIHLDGLWQHRFLAVDAVQVILVEPDRLRLGWGQAKLVASLQDLEVSGAGAGQAGGLATGPGGERGGGRPSWWQATGPGGERGGGRPSWWPRYRTWR</sequence>
<dbReference type="Pfam" id="PF19439">
    <property type="entry name" value="CLEC16A_C"/>
    <property type="match status" value="1"/>
</dbReference>
<keyword evidence="4" id="KW-1185">Reference proteome</keyword>
<feature type="compositionally biased region" description="Gly residues" evidence="1">
    <location>
        <begin position="88"/>
        <end position="97"/>
    </location>
</feature>
<accession>A0A8S4FYW0</accession>
<reference evidence="3" key="1">
    <citation type="submission" date="2020-11" db="EMBL/GenBank/DDBJ databases">
        <authorList>
            <person name="Whiteford S."/>
        </authorList>
    </citation>
    <scope>NUCLEOTIDE SEQUENCE</scope>
</reference>
<dbReference type="EMBL" id="CAJHNJ030000061">
    <property type="protein sequence ID" value="CAG9133409.1"/>
    <property type="molecule type" value="Genomic_DNA"/>
</dbReference>
<feature type="compositionally biased region" description="Gly residues" evidence="1">
    <location>
        <begin position="61"/>
        <end position="80"/>
    </location>
</feature>